<dbReference type="AlphaFoldDB" id="A0A645I323"/>
<protein>
    <submittedName>
        <fullName evidence="1">Uncharacterized protein</fullName>
    </submittedName>
</protein>
<comment type="caution">
    <text evidence="1">The sequence shown here is derived from an EMBL/GenBank/DDBJ whole genome shotgun (WGS) entry which is preliminary data.</text>
</comment>
<evidence type="ECO:0000313" key="1">
    <source>
        <dbReference type="EMBL" id="MPN45697.1"/>
    </source>
</evidence>
<sequence length="141" mass="15189">MQQEYVDIASSLSPVDGVTQPDAMALFSYDTSLCTKEAPVTAAFIDYGDSGIWGGNTEEFLTGKIDVITFIQRSLDNSKQKAINDCLDKLTTLPQGIADAEAALEKSKAAGAADVVIQSQENALALLKLKLEMYQQYCGDL</sequence>
<gene>
    <name evidence="1" type="ORF">SDC9_193266</name>
</gene>
<accession>A0A645I323</accession>
<organism evidence="1">
    <name type="scientific">bioreactor metagenome</name>
    <dbReference type="NCBI Taxonomy" id="1076179"/>
    <lineage>
        <taxon>unclassified sequences</taxon>
        <taxon>metagenomes</taxon>
        <taxon>ecological metagenomes</taxon>
    </lineage>
</organism>
<reference evidence="1" key="1">
    <citation type="submission" date="2019-08" db="EMBL/GenBank/DDBJ databases">
        <authorList>
            <person name="Kucharzyk K."/>
            <person name="Murdoch R.W."/>
            <person name="Higgins S."/>
            <person name="Loffler F."/>
        </authorList>
    </citation>
    <scope>NUCLEOTIDE SEQUENCE</scope>
</reference>
<dbReference type="EMBL" id="VSSQ01105781">
    <property type="protein sequence ID" value="MPN45697.1"/>
    <property type="molecule type" value="Genomic_DNA"/>
</dbReference>
<name>A0A645I323_9ZZZZ</name>
<proteinExistence type="predicted"/>